<dbReference type="InterPro" id="IPR010315">
    <property type="entry name" value="DUF915_hydro-like"/>
</dbReference>
<evidence type="ECO:0000313" key="3">
    <source>
        <dbReference type="Proteomes" id="UP000777303"/>
    </source>
</evidence>
<dbReference type="InterPro" id="IPR029058">
    <property type="entry name" value="AB_hydrolase_fold"/>
</dbReference>
<comment type="caution">
    <text evidence="2">The sequence shown here is derived from an EMBL/GenBank/DDBJ whole genome shotgun (WGS) entry which is preliminary data.</text>
</comment>
<dbReference type="GO" id="GO:0016787">
    <property type="term" value="F:hydrolase activity"/>
    <property type="evidence" value="ECO:0007669"/>
    <property type="project" value="UniProtKB-KW"/>
</dbReference>
<dbReference type="AlphaFoldDB" id="A0A948WZW1"/>
<evidence type="ECO:0000256" key="1">
    <source>
        <dbReference type="SAM" id="SignalP"/>
    </source>
</evidence>
<dbReference type="SUPFAM" id="SSF53474">
    <property type="entry name" value="alpha/beta-Hydrolases"/>
    <property type="match status" value="1"/>
</dbReference>
<keyword evidence="1" id="KW-0732">Signal</keyword>
<name>A0A948WZW1_9LACO</name>
<sequence length="265" mass="29655">SISMWMLFLLCSQPVQASTNDQPRTATVYVHGFNGWSWSTGDMIKSAQQAGWVKDKMVATVSRNGHIHFSGDWPSNQNQCLVQVIFKKNNSFQAQQAKWLTNILHELKTRYRATNYNGVGHSLGCNVLLNEALWYGHSNKIPKLQKLVMVAGPFNGVLWLNDEANKNCLNKLGAPAIMNAVYLNLYRMRDHFPHNVSVLNISGNLDNGSNSDQYVSIASSKSLGFILNGVAKSYKDLVFTGKKAEHSQLHENKKVAQAINNFLWG</sequence>
<protein>
    <submittedName>
        <fullName evidence="2">Alpha/beta hydrolase</fullName>
    </submittedName>
</protein>
<reference evidence="2" key="2">
    <citation type="submission" date="2021-04" db="EMBL/GenBank/DDBJ databases">
        <authorList>
            <person name="Gilroy R."/>
        </authorList>
    </citation>
    <scope>NUCLEOTIDE SEQUENCE</scope>
    <source>
        <strain evidence="2">F6-6636</strain>
    </source>
</reference>
<keyword evidence="2" id="KW-0378">Hydrolase</keyword>
<feature type="non-terminal residue" evidence="2">
    <location>
        <position position="1"/>
    </location>
</feature>
<proteinExistence type="predicted"/>
<accession>A0A948WZW1</accession>
<gene>
    <name evidence="2" type="ORF">H9901_04880</name>
</gene>
<dbReference type="Pfam" id="PF06028">
    <property type="entry name" value="DUF915"/>
    <property type="match status" value="1"/>
</dbReference>
<reference evidence="2" key="1">
    <citation type="journal article" date="2021" name="PeerJ">
        <title>Extensive microbial diversity within the chicken gut microbiome revealed by metagenomics and culture.</title>
        <authorList>
            <person name="Gilroy R."/>
            <person name="Ravi A."/>
            <person name="Getino M."/>
            <person name="Pursley I."/>
            <person name="Horton D.L."/>
            <person name="Alikhan N.F."/>
            <person name="Baker D."/>
            <person name="Gharbi K."/>
            <person name="Hall N."/>
            <person name="Watson M."/>
            <person name="Adriaenssens E.M."/>
            <person name="Foster-Nyarko E."/>
            <person name="Jarju S."/>
            <person name="Secka A."/>
            <person name="Antonio M."/>
            <person name="Oren A."/>
            <person name="Chaudhuri R.R."/>
            <person name="La Ragione R."/>
            <person name="Hildebrand F."/>
            <person name="Pallen M.J."/>
        </authorList>
    </citation>
    <scope>NUCLEOTIDE SEQUENCE</scope>
    <source>
        <strain evidence="2">F6-6636</strain>
    </source>
</reference>
<organism evidence="2 3">
    <name type="scientific">Candidatus Paralactobacillus gallistercoris</name>
    <dbReference type="NCBI Taxonomy" id="2838724"/>
    <lineage>
        <taxon>Bacteria</taxon>
        <taxon>Bacillati</taxon>
        <taxon>Bacillota</taxon>
        <taxon>Bacilli</taxon>
        <taxon>Lactobacillales</taxon>
        <taxon>Lactobacillaceae</taxon>
        <taxon>Lactobacillus</taxon>
    </lineage>
</organism>
<evidence type="ECO:0000313" key="2">
    <source>
        <dbReference type="EMBL" id="MBU3852014.1"/>
    </source>
</evidence>
<dbReference type="Proteomes" id="UP000777303">
    <property type="component" value="Unassembled WGS sequence"/>
</dbReference>
<feature type="chain" id="PRO_5036728667" evidence="1">
    <location>
        <begin position="18"/>
        <end position="265"/>
    </location>
</feature>
<feature type="signal peptide" evidence="1">
    <location>
        <begin position="1"/>
        <end position="17"/>
    </location>
</feature>
<dbReference type="EMBL" id="JAHLFS010000059">
    <property type="protein sequence ID" value="MBU3852014.1"/>
    <property type="molecule type" value="Genomic_DNA"/>
</dbReference>
<dbReference type="Gene3D" id="3.40.50.1820">
    <property type="entry name" value="alpha/beta hydrolase"/>
    <property type="match status" value="1"/>
</dbReference>